<dbReference type="PANTHER" id="PTHR44688:SF16">
    <property type="entry name" value="DNA-BINDING TRANSCRIPTIONAL ACTIVATOR DEVR_DOSR"/>
    <property type="match status" value="1"/>
</dbReference>
<dbReference type="CDD" id="cd06170">
    <property type="entry name" value="LuxR_C_like"/>
    <property type="match status" value="1"/>
</dbReference>
<protein>
    <submittedName>
        <fullName evidence="5">LuxR family transcriptional regulator</fullName>
    </submittedName>
</protein>
<dbReference type="EMBL" id="VHSG01000007">
    <property type="protein sequence ID" value="TQV82590.1"/>
    <property type="molecule type" value="Genomic_DNA"/>
</dbReference>
<dbReference type="Pfam" id="PF03472">
    <property type="entry name" value="Autoind_bind"/>
    <property type="match status" value="1"/>
</dbReference>
<evidence type="ECO:0000313" key="6">
    <source>
        <dbReference type="Proteomes" id="UP000319732"/>
    </source>
</evidence>
<comment type="caution">
    <text evidence="5">The sequence shown here is derived from an EMBL/GenBank/DDBJ whole genome shotgun (WGS) entry which is preliminary data.</text>
</comment>
<organism evidence="5 6">
    <name type="scientific">Exilibacterium tricleocarpae</name>
    <dbReference type="NCBI Taxonomy" id="2591008"/>
    <lineage>
        <taxon>Bacteria</taxon>
        <taxon>Pseudomonadati</taxon>
        <taxon>Pseudomonadota</taxon>
        <taxon>Gammaproteobacteria</taxon>
        <taxon>Cellvibrionales</taxon>
        <taxon>Cellvibrionaceae</taxon>
        <taxon>Exilibacterium</taxon>
    </lineage>
</organism>
<dbReference type="SUPFAM" id="SSF46894">
    <property type="entry name" value="C-terminal effector domain of the bipartite response regulators"/>
    <property type="match status" value="1"/>
</dbReference>
<keyword evidence="2" id="KW-0238">DNA-binding</keyword>
<feature type="domain" description="HTH luxR-type" evidence="4">
    <location>
        <begin position="179"/>
        <end position="244"/>
    </location>
</feature>
<dbReference type="PROSITE" id="PS50043">
    <property type="entry name" value="HTH_LUXR_2"/>
    <property type="match status" value="1"/>
</dbReference>
<dbReference type="GO" id="GO:0006355">
    <property type="term" value="P:regulation of DNA-templated transcription"/>
    <property type="evidence" value="ECO:0007669"/>
    <property type="project" value="InterPro"/>
</dbReference>
<evidence type="ECO:0000259" key="4">
    <source>
        <dbReference type="PROSITE" id="PS50043"/>
    </source>
</evidence>
<reference evidence="5 6" key="1">
    <citation type="submission" date="2019-06" db="EMBL/GenBank/DDBJ databases">
        <title>Whole genome sequence for Cellvibrionaceae sp. R142.</title>
        <authorList>
            <person name="Wang G."/>
        </authorList>
    </citation>
    <scope>NUCLEOTIDE SEQUENCE [LARGE SCALE GENOMIC DNA]</scope>
    <source>
        <strain evidence="5 6">R142</strain>
    </source>
</reference>
<dbReference type="Pfam" id="PF00196">
    <property type="entry name" value="GerE"/>
    <property type="match status" value="1"/>
</dbReference>
<evidence type="ECO:0000256" key="2">
    <source>
        <dbReference type="ARBA" id="ARBA00023125"/>
    </source>
</evidence>
<dbReference type="Gene3D" id="1.10.10.10">
    <property type="entry name" value="Winged helix-like DNA-binding domain superfamily/Winged helix DNA-binding domain"/>
    <property type="match status" value="1"/>
</dbReference>
<dbReference type="Gene3D" id="3.30.450.80">
    <property type="entry name" value="Transcription factor LuxR-like, autoinducer-binding domain"/>
    <property type="match status" value="1"/>
</dbReference>
<proteinExistence type="predicted"/>
<dbReference type="InterPro" id="IPR036388">
    <property type="entry name" value="WH-like_DNA-bd_sf"/>
</dbReference>
<dbReference type="PRINTS" id="PR00038">
    <property type="entry name" value="HTHLUXR"/>
</dbReference>
<dbReference type="InterPro" id="IPR000792">
    <property type="entry name" value="Tscrpt_reg_LuxR_C"/>
</dbReference>
<name>A0A545TZE5_9GAMM</name>
<keyword evidence="1" id="KW-0805">Transcription regulation</keyword>
<accession>A0A545TZE5</accession>
<sequence length="247" mass="27753">MMEDAMNSTLEEFLFFSRKAQTVNKLFSLYEGLMESYGFDRLAYAITSDHEELKNGHVLGLAKVGSLNNWENYYLENNYIAVDPLVDITHSTPGIFHWNEIAKRKGLSEIQLKVFKDAEEEAGLFHGVSFSVHGPSGAKGVTLACSSQLSRKADPLVFDMANLATYQYHLCYLALMNFDFKRATPLSCKEEEILKWAAKGLTKSEIAHHTNISRHTVDYHVRNILTKLDAKNTTAALVTAIKEGLVI</sequence>
<dbReference type="Proteomes" id="UP000319732">
    <property type="component" value="Unassembled WGS sequence"/>
</dbReference>
<dbReference type="GO" id="GO:0003677">
    <property type="term" value="F:DNA binding"/>
    <property type="evidence" value="ECO:0007669"/>
    <property type="project" value="UniProtKB-KW"/>
</dbReference>
<gene>
    <name evidence="5" type="ORF">FKG94_07610</name>
</gene>
<dbReference type="SUPFAM" id="SSF75516">
    <property type="entry name" value="Pheromone-binding domain of LuxR-like quorum-sensing transcription factors"/>
    <property type="match status" value="1"/>
</dbReference>
<dbReference type="OrthoDB" id="9774661at2"/>
<dbReference type="InterPro" id="IPR036693">
    <property type="entry name" value="TF_LuxR_autoind-bd_dom_sf"/>
</dbReference>
<dbReference type="PANTHER" id="PTHR44688">
    <property type="entry name" value="DNA-BINDING TRANSCRIPTIONAL ACTIVATOR DEVR_DOSR"/>
    <property type="match status" value="1"/>
</dbReference>
<keyword evidence="6" id="KW-1185">Reference proteome</keyword>
<evidence type="ECO:0000313" key="5">
    <source>
        <dbReference type="EMBL" id="TQV82590.1"/>
    </source>
</evidence>
<keyword evidence="3" id="KW-0804">Transcription</keyword>
<dbReference type="InterPro" id="IPR005143">
    <property type="entry name" value="TF_LuxR_autoind-bd_dom"/>
</dbReference>
<dbReference type="InterPro" id="IPR016032">
    <property type="entry name" value="Sig_transdc_resp-reg_C-effctor"/>
</dbReference>
<dbReference type="SMART" id="SM00421">
    <property type="entry name" value="HTH_LUXR"/>
    <property type="match status" value="1"/>
</dbReference>
<evidence type="ECO:0000256" key="1">
    <source>
        <dbReference type="ARBA" id="ARBA00023015"/>
    </source>
</evidence>
<evidence type="ECO:0000256" key="3">
    <source>
        <dbReference type="ARBA" id="ARBA00023163"/>
    </source>
</evidence>
<dbReference type="AlphaFoldDB" id="A0A545TZE5"/>